<dbReference type="AlphaFoldDB" id="A0AAE0TDN0"/>
<keyword evidence="2" id="KW-1185">Reference proteome</keyword>
<organism evidence="1 2">
    <name type="scientific">Potamilus streckersoni</name>
    <dbReference type="NCBI Taxonomy" id="2493646"/>
    <lineage>
        <taxon>Eukaryota</taxon>
        <taxon>Metazoa</taxon>
        <taxon>Spiralia</taxon>
        <taxon>Lophotrochozoa</taxon>
        <taxon>Mollusca</taxon>
        <taxon>Bivalvia</taxon>
        <taxon>Autobranchia</taxon>
        <taxon>Heteroconchia</taxon>
        <taxon>Palaeoheterodonta</taxon>
        <taxon>Unionida</taxon>
        <taxon>Unionoidea</taxon>
        <taxon>Unionidae</taxon>
        <taxon>Ambleminae</taxon>
        <taxon>Lampsilini</taxon>
        <taxon>Potamilus</taxon>
    </lineage>
</organism>
<proteinExistence type="predicted"/>
<comment type="caution">
    <text evidence="1">The sequence shown here is derived from an EMBL/GenBank/DDBJ whole genome shotgun (WGS) entry which is preliminary data.</text>
</comment>
<reference evidence="1" key="2">
    <citation type="journal article" date="2021" name="Genome Biol. Evol.">
        <title>Developing a high-quality reference genome for a parasitic bivalve with doubly uniparental inheritance (Bivalvia: Unionida).</title>
        <authorList>
            <person name="Smith C.H."/>
        </authorList>
    </citation>
    <scope>NUCLEOTIDE SEQUENCE</scope>
    <source>
        <strain evidence="1">CHS0354</strain>
        <tissue evidence="1">Mantle</tissue>
    </source>
</reference>
<dbReference type="EMBL" id="JAEAOA010000629">
    <property type="protein sequence ID" value="KAK3607975.1"/>
    <property type="molecule type" value="Genomic_DNA"/>
</dbReference>
<evidence type="ECO:0000313" key="1">
    <source>
        <dbReference type="EMBL" id="KAK3607975.1"/>
    </source>
</evidence>
<protein>
    <submittedName>
        <fullName evidence="1">Uncharacterized protein</fullName>
    </submittedName>
</protein>
<accession>A0AAE0TDN0</accession>
<reference evidence="1" key="1">
    <citation type="journal article" date="2021" name="Genome Biol. Evol.">
        <title>A High-Quality Reference Genome for a Parasitic Bivalve with Doubly Uniparental Inheritance (Bivalvia: Unionida).</title>
        <authorList>
            <person name="Smith C.H."/>
        </authorList>
    </citation>
    <scope>NUCLEOTIDE SEQUENCE</scope>
    <source>
        <strain evidence="1">CHS0354</strain>
    </source>
</reference>
<name>A0AAE0TDN0_9BIVA</name>
<dbReference type="Proteomes" id="UP001195483">
    <property type="component" value="Unassembled WGS sequence"/>
</dbReference>
<reference evidence="1" key="3">
    <citation type="submission" date="2023-05" db="EMBL/GenBank/DDBJ databases">
        <authorList>
            <person name="Smith C.H."/>
        </authorList>
    </citation>
    <scope>NUCLEOTIDE SEQUENCE</scope>
    <source>
        <strain evidence="1">CHS0354</strain>
        <tissue evidence="1">Mantle</tissue>
    </source>
</reference>
<sequence>MMIVPQRVTTPVLVINSSIAVYCALYDNGMSDIAVGLFKEYPKQLGMLASDFIKDKSVVME</sequence>
<gene>
    <name evidence="1" type="ORF">CHS0354_009913</name>
</gene>
<evidence type="ECO:0000313" key="2">
    <source>
        <dbReference type="Proteomes" id="UP001195483"/>
    </source>
</evidence>